<dbReference type="Gene3D" id="1.50.10.20">
    <property type="match status" value="4"/>
</dbReference>
<feature type="domain" description="Squalene cyclase C-terminal" evidence="5">
    <location>
        <begin position="1132"/>
        <end position="1438"/>
    </location>
</feature>
<dbReference type="FunFam" id="1.50.10.20:FF:000011">
    <property type="entry name" value="Terpene cyclase/mutase family member"/>
    <property type="match status" value="1"/>
</dbReference>
<feature type="domain" description="Squalene cyclase C-terminal" evidence="5">
    <location>
        <begin position="461"/>
        <end position="798"/>
    </location>
</feature>
<organism evidence="7">
    <name type="scientific">Oryza punctata</name>
    <name type="common">Red rice</name>
    <dbReference type="NCBI Taxonomy" id="4537"/>
    <lineage>
        <taxon>Eukaryota</taxon>
        <taxon>Viridiplantae</taxon>
        <taxon>Streptophyta</taxon>
        <taxon>Embryophyta</taxon>
        <taxon>Tracheophyta</taxon>
        <taxon>Spermatophyta</taxon>
        <taxon>Magnoliopsida</taxon>
        <taxon>Liliopsida</taxon>
        <taxon>Poales</taxon>
        <taxon>Poaceae</taxon>
        <taxon>BOP clade</taxon>
        <taxon>Oryzoideae</taxon>
        <taxon>Oryzeae</taxon>
        <taxon>Oryzinae</taxon>
        <taxon>Oryza</taxon>
    </lineage>
</organism>
<dbReference type="Pfam" id="PF13249">
    <property type="entry name" value="SQHop_cyclase_N"/>
    <property type="match status" value="2"/>
</dbReference>
<protein>
    <recommendedName>
        <fullName evidence="9">Terpene cyclase/mutase family member</fullName>
    </recommendedName>
</protein>
<dbReference type="InterPro" id="IPR032697">
    <property type="entry name" value="SQ_cyclase_N"/>
</dbReference>
<dbReference type="STRING" id="4537.A0A0E0JVD0"/>
<dbReference type="NCBIfam" id="TIGR01787">
    <property type="entry name" value="squalene_cyclas"/>
    <property type="match status" value="2"/>
</dbReference>
<dbReference type="InterPro" id="IPR008930">
    <property type="entry name" value="Terpenoid_cyclase/PrenylTrfase"/>
</dbReference>
<dbReference type="PROSITE" id="PS01074">
    <property type="entry name" value="TERPENE_SYNTHASES"/>
    <property type="match status" value="1"/>
</dbReference>
<dbReference type="InterPro" id="IPR002365">
    <property type="entry name" value="Terpene_synthase_CS"/>
</dbReference>
<dbReference type="Pfam" id="PF13243">
    <property type="entry name" value="SQHop_cyclase_C"/>
    <property type="match status" value="2"/>
</dbReference>
<dbReference type="CDD" id="cd02892">
    <property type="entry name" value="SQCY_1"/>
    <property type="match status" value="2"/>
</dbReference>
<dbReference type="GO" id="GO:0005811">
    <property type="term" value="C:lipid droplet"/>
    <property type="evidence" value="ECO:0007669"/>
    <property type="project" value="InterPro"/>
</dbReference>
<reference evidence="7" key="1">
    <citation type="submission" date="2015-04" db="UniProtKB">
        <authorList>
            <consortium name="EnsemblPlants"/>
        </authorList>
    </citation>
    <scope>IDENTIFICATION</scope>
</reference>
<evidence type="ECO:0008006" key="9">
    <source>
        <dbReference type="Google" id="ProtNLM"/>
    </source>
</evidence>
<evidence type="ECO:0000313" key="7">
    <source>
        <dbReference type="EnsemblPlants" id="OPUNC02G02580.1"/>
    </source>
</evidence>
<dbReference type="FunFam" id="1.50.10.20:FF:000022">
    <property type="entry name" value="Terpene cyclase/mutase family member"/>
    <property type="match status" value="1"/>
</dbReference>
<evidence type="ECO:0000313" key="8">
    <source>
        <dbReference type="Proteomes" id="UP000026962"/>
    </source>
</evidence>
<keyword evidence="3" id="KW-0413">Isomerase</keyword>
<dbReference type="InterPro" id="IPR018333">
    <property type="entry name" value="Squalene_cyclase"/>
</dbReference>
<evidence type="ECO:0000259" key="6">
    <source>
        <dbReference type="Pfam" id="PF13249"/>
    </source>
</evidence>
<dbReference type="FunFam" id="1.50.10.20:FF:000002">
    <property type="entry name" value="Terpene cyclase/mutase family member"/>
    <property type="match status" value="1"/>
</dbReference>
<dbReference type="GO" id="GO:0031559">
    <property type="term" value="F:oxidosqualene cyclase activity"/>
    <property type="evidence" value="ECO:0007669"/>
    <property type="project" value="UniProtKB-ARBA"/>
</dbReference>
<keyword evidence="8" id="KW-1185">Reference proteome</keyword>
<feature type="domain" description="Squalene cyclase N-terminal" evidence="6">
    <location>
        <begin position="878"/>
        <end position="1093"/>
    </location>
</feature>
<dbReference type="InterPro" id="IPR032696">
    <property type="entry name" value="SQ_cyclase_C"/>
</dbReference>
<dbReference type="PANTHER" id="PTHR11764">
    <property type="entry name" value="TERPENE CYCLASE/MUTASE FAMILY MEMBER"/>
    <property type="match status" value="1"/>
</dbReference>
<dbReference type="eggNOG" id="KOG0497">
    <property type="taxonomic scope" value="Eukaryota"/>
</dbReference>
<dbReference type="SFLD" id="SFLDG01016">
    <property type="entry name" value="Prenyltransferase_Like_2"/>
    <property type="match status" value="2"/>
</dbReference>
<evidence type="ECO:0000256" key="1">
    <source>
        <dbReference type="ARBA" id="ARBA00009755"/>
    </source>
</evidence>
<keyword evidence="2" id="KW-0677">Repeat</keyword>
<name>A0A0E0JVD0_ORYPU</name>
<sequence>MVVAEEAGGEGWLSSTNAHVGRQVWEFDAAAAADDDDDAAAAAEEVEAARREFSRRRHQIKHSADLLMRLQVEAAGGERWRSSTNSHAGRQVWEFDAAAADDDDAAAAAAAAAEEEIEAARREFSRRRHQIKHSSDLLMRLQVSFTRSNPSKLEIPGIKLGEDEDVTEEAVLTSLKRAILRYSTLQAHDGHWPGDYAGPMFLLPGLNEDGGWGLHIEGTSTMFCTVLTYVTLRLLGDESDGGDGAMVIARNWILDRGGATFTTSWGKFWLSVLGVFDWSGNNPLLPELWMLPYFLPFHPGRMWSHCRMVYLPMSYIYGRKFVGPITPAILNLRRELYNMPYDDIDWDKARNQCAKEDLYYRHPLGQDILWATHYKFVEPVLSHWPGSKLREKALKNAMQHIHYEDENTRYTCGGAVQKVLNMLSCWIEDPNSEAFRLHIPRVHDYLWIAEDGMKMQGYSGSQLWDTAFTVQAILATNLVEEFGTTIKLAHDYIKNSQVLYDWPGDLSYWYRHISKGAWTFSTADHGWAVSDCTAEGLKASLLLSKFSPEIVGEPLGANRLYDAINCLLSWMNNNGGFATYELTRSYAWLELINPSETFEDIMIDYPYVECTSAVIQALTSFRKHYPGHRREEIDNCIQKADRFIQSIQRSDGSWYGSWAVCFTYGTWFGVKGLIAAGRTYENCPAIRKACDFLLSKELRYGGWGESHLSCKDKVYTNLEGDRPHVANTSWAMLALIDAKQGERDPAPLHRAARILINLQLEDGEFPQQEIIGAFGKNCAISYSQYRNIFPIWALGEYRCRFTRSNPSKLEIPGIKLREDEDVTEEDVLASLKRAIRRYSTLQAHDGHWPGDYAGYSTACDWSTKYRAIFRTSEGDSPNEDGGWGLHIEGTSTMFCTVLTYVTLRLLGDESDGGDGAMVIARNWILDRGGATFTTSWGKFWLSVLGVFDWSGNNPLLPELWMLPYFLPFHPGRMWSHCRMVYLPMSYIYGKKFVGAITPVVLSLRKELYNISYDDINWDKARNQCAKEDLYYHHPLGQDILWITLYKFVEPVLSHWPGSKLREKALKNAMQHIHYEDENTRYTCGGAVQKVLNMLSCWIENPNSEAFRFHIPRVHDYLWVAEDGMKMQGYNGSQLWDTAFTVQAILATNLIEDFGPTIKLAHDYIKNSQLLHDWPGDLSYWYRHISKGAWTFSTADHGWAVSDCTAEGLKASLLLSKISPEIVGEPLKVNRLYDAVNCLLSWMNNNGGFAPYELTRSYAWLEIFNPSETFGDIMIDYPYVECTSAAVQGLTAFRKEYPGHRREEIDNCIQKADSFIQSIQRSDGSWYGSWAVCFTHGTWFGVKGLIAVGRTYENCPAIRKACDFLLSKELSCGGWGESHLSCKDKVYTNLEGERPHAVNTSWAMLALIDAEQGERDPAPLHRAARILINLQLEDGEFPQQVSHNCSL</sequence>
<dbReference type="Gramene" id="OPUNC02G02580.1">
    <property type="protein sequence ID" value="OPUNC02G02580.1"/>
    <property type="gene ID" value="OPUNC02G02580"/>
</dbReference>
<dbReference type="PANTHER" id="PTHR11764:SF66">
    <property type="entry name" value="TERPENE CYCLASE_MUTASE FAMILY MEMBER"/>
    <property type="match status" value="1"/>
</dbReference>
<evidence type="ECO:0000256" key="2">
    <source>
        <dbReference type="ARBA" id="ARBA00022737"/>
    </source>
</evidence>
<dbReference type="Proteomes" id="UP000026962">
    <property type="component" value="Chromosome 2"/>
</dbReference>
<dbReference type="SUPFAM" id="SSF48239">
    <property type="entry name" value="Terpenoid cyclases/Protein prenyltransferases"/>
    <property type="match status" value="4"/>
</dbReference>
<evidence type="ECO:0000256" key="3">
    <source>
        <dbReference type="ARBA" id="ARBA00023235"/>
    </source>
</evidence>
<feature type="domain" description="Squalene cyclase N-terminal" evidence="6">
    <location>
        <begin position="207"/>
        <end position="425"/>
    </location>
</feature>
<reference evidence="7" key="2">
    <citation type="submission" date="2018-05" db="EMBL/GenBank/DDBJ databases">
        <title>OpunRS2 (Oryza punctata Reference Sequence Version 2).</title>
        <authorList>
            <person name="Zhang J."/>
            <person name="Kudrna D."/>
            <person name="Lee S."/>
            <person name="Talag J."/>
            <person name="Welchert J."/>
            <person name="Wing R.A."/>
        </authorList>
    </citation>
    <scope>NUCLEOTIDE SEQUENCE [LARGE SCALE GENOMIC DNA]</scope>
</reference>
<evidence type="ECO:0000256" key="4">
    <source>
        <dbReference type="SAM" id="Coils"/>
    </source>
</evidence>
<feature type="coiled-coil region" evidence="4">
    <location>
        <begin position="103"/>
        <end position="130"/>
    </location>
</feature>
<keyword evidence="4" id="KW-0175">Coiled coil</keyword>
<accession>A0A0E0JVD0</accession>
<dbReference type="OMA" id="YTCGGAV"/>
<proteinExistence type="inferred from homology"/>
<dbReference type="GO" id="GO:0016104">
    <property type="term" value="P:triterpenoid biosynthetic process"/>
    <property type="evidence" value="ECO:0007669"/>
    <property type="project" value="InterPro"/>
</dbReference>
<dbReference type="EnsemblPlants" id="OPUNC02G02580.1">
    <property type="protein sequence ID" value="OPUNC02G02580.1"/>
    <property type="gene ID" value="OPUNC02G02580"/>
</dbReference>
<dbReference type="HOGENOM" id="CLU_003131_0_0_1"/>
<comment type="similarity">
    <text evidence="1">Belongs to the terpene cyclase/mutase family.</text>
</comment>
<evidence type="ECO:0000259" key="5">
    <source>
        <dbReference type="Pfam" id="PF13243"/>
    </source>
</evidence>